<dbReference type="PANTHER" id="PTHR38477">
    <property type="entry name" value="HYPOTHETICAL EXPORTED PROTEIN"/>
    <property type="match status" value="1"/>
</dbReference>
<dbReference type="PANTHER" id="PTHR38477:SF1">
    <property type="entry name" value="MUREIN L,D-TRANSPEPTIDASE CATALYTIC DOMAIN FAMILY PROTEIN"/>
    <property type="match status" value="1"/>
</dbReference>
<name>A0ABS3JDP1_9BACT</name>
<sequence length="232" mass="25504">MKYVACLLVLILGCTSLETKVNQSAEIAQPVKLATGPLYDSLGLAKLGLNPVVFDLAWRGMQLIPKTKPLLLIADMTKPSSEKRLYVLDLKKKLILFHTYVAHGRHSGGLLATQFSNEINSNQTSLGFYRTMGRYHGKHGLSLKLKGLEKGVNDNVFSRNIVLHGADYVSEDTVRLKGQLGHSEGCPAIPNAVSMTMVKTVEGGACLFVYYPDPTYLRTSSFVNTHHPTNTQ</sequence>
<gene>
    <name evidence="1" type="ORF">J2I46_05925</name>
</gene>
<comment type="caution">
    <text evidence="1">The sequence shown here is derived from an EMBL/GenBank/DDBJ whole genome shotgun (WGS) entry which is preliminary data.</text>
</comment>
<evidence type="ECO:0000313" key="1">
    <source>
        <dbReference type="EMBL" id="MBO0948112.1"/>
    </source>
</evidence>
<dbReference type="Pfam" id="PF13645">
    <property type="entry name" value="YkuD_2"/>
    <property type="match status" value="1"/>
</dbReference>
<dbReference type="EMBL" id="JAFMYW010000001">
    <property type="protein sequence ID" value="MBO0948112.1"/>
    <property type="molecule type" value="Genomic_DNA"/>
</dbReference>
<dbReference type="RefSeq" id="WP_207328027.1">
    <property type="nucleotide sequence ID" value="NZ_JAFMYW010000001.1"/>
</dbReference>
<proteinExistence type="predicted"/>
<protein>
    <submittedName>
        <fullName evidence="1">Murein L,D-transpeptidase catalytic domain family protein</fullName>
    </submittedName>
</protein>
<dbReference type="InterPro" id="IPR032676">
    <property type="entry name" value="YkuD_2"/>
</dbReference>
<reference evidence="1 2" key="1">
    <citation type="submission" date="2021-03" db="EMBL/GenBank/DDBJ databases">
        <title>Fibrella sp. HMF5405 genome sequencing and assembly.</title>
        <authorList>
            <person name="Kang H."/>
            <person name="Kim H."/>
            <person name="Bae S."/>
            <person name="Joh K."/>
        </authorList>
    </citation>
    <scope>NUCLEOTIDE SEQUENCE [LARGE SCALE GENOMIC DNA]</scope>
    <source>
        <strain evidence="1 2">HMF5405</strain>
    </source>
</reference>
<dbReference type="Proteomes" id="UP000664628">
    <property type="component" value="Unassembled WGS sequence"/>
</dbReference>
<accession>A0ABS3JDP1</accession>
<organism evidence="1 2">
    <name type="scientific">Fibrella forsythiae</name>
    <dbReference type="NCBI Taxonomy" id="2817061"/>
    <lineage>
        <taxon>Bacteria</taxon>
        <taxon>Pseudomonadati</taxon>
        <taxon>Bacteroidota</taxon>
        <taxon>Cytophagia</taxon>
        <taxon>Cytophagales</taxon>
        <taxon>Spirosomataceae</taxon>
        <taxon>Fibrella</taxon>
    </lineage>
</organism>
<evidence type="ECO:0000313" key="2">
    <source>
        <dbReference type="Proteomes" id="UP000664628"/>
    </source>
</evidence>
<keyword evidence="2" id="KW-1185">Reference proteome</keyword>